<feature type="binding site" evidence="3">
    <location>
        <position position="138"/>
    </location>
    <ligand>
        <name>Mn(2+)</name>
        <dbReference type="ChEBI" id="CHEBI:29035"/>
        <label>2</label>
    </ligand>
</feature>
<dbReference type="PANTHER" id="PTHR11014">
    <property type="entry name" value="PEPTIDASE M20 FAMILY MEMBER"/>
    <property type="match status" value="1"/>
</dbReference>
<sequence length="387" mass="43059">MDEFIIKRAKELQGYIVEKRRDFHMYPELKYEEERTSKIVEEELKKLGYEVVRTAKTGVIGILKGKEDGKTVALRADMDALPIQEENDVPYKSRVPGKMHACGHDAHTAMLLGAAKILAEMKDELQGTVKLIFQPAEEGGLGAKKIVEEGHLDDVDAIFGIHVWAELPSGIIGIKSGPLLASADAFRVLIKGKGGHGAAPHLSIDPIALAVDLVNAYQKIISREVDPLQPAVLSVTSIKAGTTFNVIPESAEILGTIRTFDEEVRDYIVRRMKEITENFANGMRCEGKFELTIEHIPPTINNEKLANFARDVLKVLGEIREPKPTMGAEDFAFYTTKAPGLFIFLGIRNEEKGIIYPHHHPKFNVDEDILWMGAAIHSLLTYHYLSL</sequence>
<dbReference type="NCBIfam" id="TIGR01891">
    <property type="entry name" value="amidohydrolases"/>
    <property type="match status" value="1"/>
</dbReference>
<dbReference type="InterPro" id="IPR011650">
    <property type="entry name" value="Peptidase_M20_dimer"/>
</dbReference>
<feature type="binding site" evidence="3">
    <location>
        <position position="102"/>
    </location>
    <ligand>
        <name>Mn(2+)</name>
        <dbReference type="ChEBI" id="CHEBI:29035"/>
        <label>2</label>
    </ligand>
</feature>
<comment type="caution">
    <text evidence="5">The sequence shown here is derived from an EMBL/GenBank/DDBJ whole genome shotgun (WGS) entry which is preliminary data.</text>
</comment>
<gene>
    <name evidence="5" type="ORF">HA331_09265</name>
</gene>
<evidence type="ECO:0000256" key="2">
    <source>
        <dbReference type="ARBA" id="ARBA00022801"/>
    </source>
</evidence>
<dbReference type="EMBL" id="DUJN01000008">
    <property type="protein sequence ID" value="HII61906.1"/>
    <property type="molecule type" value="Genomic_DNA"/>
</dbReference>
<feature type="binding site" evidence="3">
    <location>
        <position position="359"/>
    </location>
    <ligand>
        <name>Mn(2+)</name>
        <dbReference type="ChEBI" id="CHEBI:29035"/>
        <label>2</label>
    </ligand>
</feature>
<keyword evidence="2 5" id="KW-0378">Hydrolase</keyword>
<keyword evidence="3" id="KW-0464">Manganese</keyword>
<dbReference type="RefSeq" id="WP_010885129.1">
    <property type="nucleotide sequence ID" value="NZ_DUJN01000008.1"/>
</dbReference>
<dbReference type="InterPro" id="IPR017439">
    <property type="entry name" value="Amidohydrolase"/>
</dbReference>
<dbReference type="Pfam" id="PF07687">
    <property type="entry name" value="M20_dimer"/>
    <property type="match status" value="1"/>
</dbReference>
<dbReference type="AlphaFoldDB" id="A0A832T785"/>
<dbReference type="InterPro" id="IPR002933">
    <property type="entry name" value="Peptidase_M20"/>
</dbReference>
<dbReference type="InterPro" id="IPR053493">
    <property type="entry name" value="Thermostable_CP"/>
</dbReference>
<feature type="binding site" evidence="3">
    <location>
        <position position="162"/>
    </location>
    <ligand>
        <name>Mn(2+)</name>
        <dbReference type="ChEBI" id="CHEBI:29035"/>
        <label>2</label>
    </ligand>
</feature>
<feature type="domain" description="Peptidase M20 dimerisation" evidence="4">
    <location>
        <begin position="185"/>
        <end position="278"/>
    </location>
</feature>
<name>A0A832T785_PYRHR</name>
<accession>A0A832T785</accession>
<dbReference type="GO" id="GO:0046872">
    <property type="term" value="F:metal ion binding"/>
    <property type="evidence" value="ECO:0007669"/>
    <property type="project" value="UniProtKB-KW"/>
</dbReference>
<dbReference type="Gene3D" id="3.40.630.10">
    <property type="entry name" value="Zn peptidases"/>
    <property type="match status" value="1"/>
</dbReference>
<dbReference type="OMA" id="LMMVAQP"/>
<dbReference type="NCBIfam" id="NF040868">
    <property type="entry name" value="carboxypep_CpsA"/>
    <property type="match status" value="1"/>
</dbReference>
<dbReference type="FunFam" id="3.40.630.10:FF:000006">
    <property type="entry name" value="N-acetyldiaminopimelate deacetylase"/>
    <property type="match status" value="1"/>
</dbReference>
<evidence type="ECO:0000259" key="4">
    <source>
        <dbReference type="Pfam" id="PF07687"/>
    </source>
</evidence>
<proteinExistence type="predicted"/>
<dbReference type="FunFam" id="3.30.70.360:FF:000001">
    <property type="entry name" value="N-acetyldiaminopimelate deacetylase"/>
    <property type="match status" value="1"/>
</dbReference>
<keyword evidence="1 3" id="KW-0479">Metal-binding</keyword>
<dbReference type="GeneID" id="1443364"/>
<dbReference type="PIRSF" id="PIRSF005962">
    <property type="entry name" value="Pept_M20D_amidohydro"/>
    <property type="match status" value="1"/>
</dbReference>
<comment type="cofactor">
    <cofactor evidence="3">
        <name>Mn(2+)</name>
        <dbReference type="ChEBI" id="CHEBI:29035"/>
    </cofactor>
    <text evidence="3">The Mn(2+) ion enhances activity.</text>
</comment>
<dbReference type="InterPro" id="IPR036264">
    <property type="entry name" value="Bact_exopeptidase_dim_dom"/>
</dbReference>
<dbReference type="Proteomes" id="UP000617544">
    <property type="component" value="Unassembled WGS sequence"/>
</dbReference>
<dbReference type="SUPFAM" id="SSF53187">
    <property type="entry name" value="Zn-dependent exopeptidases"/>
    <property type="match status" value="1"/>
</dbReference>
<evidence type="ECO:0000256" key="3">
    <source>
        <dbReference type="PIRSR" id="PIRSR005962-1"/>
    </source>
</evidence>
<dbReference type="Pfam" id="PF01546">
    <property type="entry name" value="Peptidase_M20"/>
    <property type="match status" value="1"/>
</dbReference>
<dbReference type="SUPFAM" id="SSF55031">
    <property type="entry name" value="Bacterial exopeptidase dimerisation domain"/>
    <property type="match status" value="1"/>
</dbReference>
<organism evidence="5 6">
    <name type="scientific">Pyrococcus horikoshii</name>
    <dbReference type="NCBI Taxonomy" id="53953"/>
    <lineage>
        <taxon>Archaea</taxon>
        <taxon>Methanobacteriati</taxon>
        <taxon>Methanobacteriota</taxon>
        <taxon>Thermococci</taxon>
        <taxon>Thermococcales</taxon>
        <taxon>Thermococcaceae</taxon>
        <taxon>Pyrococcus</taxon>
    </lineage>
</organism>
<dbReference type="GO" id="GO:0016787">
    <property type="term" value="F:hydrolase activity"/>
    <property type="evidence" value="ECO:0007669"/>
    <property type="project" value="UniProtKB-KW"/>
</dbReference>
<dbReference type="Gene3D" id="3.30.70.360">
    <property type="match status" value="1"/>
</dbReference>
<evidence type="ECO:0000256" key="1">
    <source>
        <dbReference type="ARBA" id="ARBA00022723"/>
    </source>
</evidence>
<evidence type="ECO:0000313" key="6">
    <source>
        <dbReference type="Proteomes" id="UP000617544"/>
    </source>
</evidence>
<feature type="binding site" evidence="3">
    <location>
        <position position="104"/>
    </location>
    <ligand>
        <name>Mn(2+)</name>
        <dbReference type="ChEBI" id="CHEBI:29035"/>
        <label>2</label>
    </ligand>
</feature>
<dbReference type="PANTHER" id="PTHR11014:SF63">
    <property type="entry name" value="METALLOPEPTIDASE, PUTATIVE (AFU_ORTHOLOGUE AFUA_6G09600)-RELATED"/>
    <property type="match status" value="1"/>
</dbReference>
<evidence type="ECO:0000313" key="5">
    <source>
        <dbReference type="EMBL" id="HII61906.1"/>
    </source>
</evidence>
<protein>
    <submittedName>
        <fullName evidence="5">Amidohydrolase</fullName>
    </submittedName>
</protein>
<reference evidence="5" key="1">
    <citation type="journal article" date="2020" name="bioRxiv">
        <title>A rank-normalized archaeal taxonomy based on genome phylogeny resolves widespread incomplete and uneven classifications.</title>
        <authorList>
            <person name="Rinke C."/>
            <person name="Chuvochina M."/>
            <person name="Mussig A.J."/>
            <person name="Chaumeil P.-A."/>
            <person name="Waite D.W."/>
            <person name="Whitman W.B."/>
            <person name="Parks D.H."/>
            <person name="Hugenholtz P."/>
        </authorList>
    </citation>
    <scope>NUCLEOTIDE SEQUENCE</scope>
    <source>
        <strain evidence="5">UBA8834</strain>
    </source>
</reference>